<comment type="caution">
    <text evidence="1">The sequence shown here is derived from an EMBL/GenBank/DDBJ whole genome shotgun (WGS) entry which is preliminary data.</text>
</comment>
<reference evidence="1 2" key="1">
    <citation type="submission" date="2020-08" db="EMBL/GenBank/DDBJ databases">
        <title>A Genomic Blueprint of the Chicken Gut Microbiome.</title>
        <authorList>
            <person name="Gilroy R."/>
            <person name="Ravi A."/>
            <person name="Getino M."/>
            <person name="Pursley I."/>
            <person name="Horton D.L."/>
            <person name="Alikhan N.-F."/>
            <person name="Baker D."/>
            <person name="Gharbi K."/>
            <person name="Hall N."/>
            <person name="Watson M."/>
            <person name="Adriaenssens E.M."/>
            <person name="Foster-Nyarko E."/>
            <person name="Jarju S."/>
            <person name="Secka A."/>
            <person name="Antonio M."/>
            <person name="Oren A."/>
            <person name="Chaudhuri R."/>
            <person name="La Ragione R.M."/>
            <person name="Hildebrand F."/>
            <person name="Pallen M.J."/>
        </authorList>
    </citation>
    <scope>NUCLEOTIDE SEQUENCE [LARGE SCALE GENOMIC DNA]</scope>
    <source>
        <strain evidence="1 2">Sa3CVN1</strain>
    </source>
</reference>
<keyword evidence="1" id="KW-0969">Cilium</keyword>
<dbReference type="RefSeq" id="WP_143314731.1">
    <property type="nucleotide sequence ID" value="NZ_JACSRA010000001.1"/>
</dbReference>
<dbReference type="InterPro" id="IPR013367">
    <property type="entry name" value="Flagellar_put"/>
</dbReference>
<keyword evidence="1" id="KW-0966">Cell projection</keyword>
<dbReference type="Pfam" id="PF12611">
    <property type="entry name" value="Flagellar_put"/>
    <property type="match status" value="1"/>
</dbReference>
<gene>
    <name evidence="1" type="ORF">H9661_00590</name>
</gene>
<accession>A0ABR8PNS6</accession>
<dbReference type="EMBL" id="JACSRA010000001">
    <property type="protein sequence ID" value="MBD7909838.1"/>
    <property type="molecule type" value="Genomic_DNA"/>
</dbReference>
<keyword evidence="2" id="KW-1185">Reference proteome</keyword>
<dbReference type="NCBIfam" id="TIGR02530">
    <property type="entry name" value="flg_new"/>
    <property type="match status" value="1"/>
</dbReference>
<proteinExistence type="predicted"/>
<keyword evidence="1" id="KW-0282">Flagellum</keyword>
<protein>
    <submittedName>
        <fullName evidence="1">Flagellar biosynthesis protein</fullName>
    </submittedName>
</protein>
<evidence type="ECO:0000313" key="2">
    <source>
        <dbReference type="Proteomes" id="UP000627781"/>
    </source>
</evidence>
<sequence>MGYRIINGRAYPVGNIGGLQKVSTSKVKDKNGTSFKDVLNQTLDKNSGYTLSKHAAQRLKEIGFSENDMKNIGKGFELAEGKGAKNSVMVYKDVALIASIENKTVITAIDKNRAESNVFTNVDSVVIL</sequence>
<name>A0ABR8PNS6_9CLOT</name>
<organism evidence="1 2">
    <name type="scientific">Clostridium cibarium</name>
    <dbReference type="NCBI Taxonomy" id="2762247"/>
    <lineage>
        <taxon>Bacteria</taxon>
        <taxon>Bacillati</taxon>
        <taxon>Bacillota</taxon>
        <taxon>Clostridia</taxon>
        <taxon>Eubacteriales</taxon>
        <taxon>Clostridiaceae</taxon>
        <taxon>Clostridium</taxon>
    </lineage>
</organism>
<dbReference type="Proteomes" id="UP000627781">
    <property type="component" value="Unassembled WGS sequence"/>
</dbReference>
<evidence type="ECO:0000313" key="1">
    <source>
        <dbReference type="EMBL" id="MBD7909838.1"/>
    </source>
</evidence>